<dbReference type="RefSeq" id="WP_076422301.1">
    <property type="nucleotide sequence ID" value="NZ_FTNM01000003.1"/>
</dbReference>
<dbReference type="PANTHER" id="PTHR43065">
    <property type="entry name" value="SENSOR HISTIDINE KINASE"/>
    <property type="match status" value="1"/>
</dbReference>
<evidence type="ECO:0000313" key="11">
    <source>
        <dbReference type="Proteomes" id="UP000185924"/>
    </source>
</evidence>
<feature type="domain" description="Histidine kinase" evidence="9">
    <location>
        <begin position="230"/>
        <end position="458"/>
    </location>
</feature>
<evidence type="ECO:0000256" key="4">
    <source>
        <dbReference type="ARBA" id="ARBA00022741"/>
    </source>
</evidence>
<evidence type="ECO:0000256" key="2">
    <source>
        <dbReference type="ARBA" id="ARBA00012438"/>
    </source>
</evidence>
<evidence type="ECO:0000256" key="3">
    <source>
        <dbReference type="ARBA" id="ARBA00022679"/>
    </source>
</evidence>
<name>A0A1N6YD69_9BACT</name>
<dbReference type="EMBL" id="FTNM01000003">
    <property type="protein sequence ID" value="SIR12446.1"/>
    <property type="molecule type" value="Genomic_DNA"/>
</dbReference>
<keyword evidence="6" id="KW-0067">ATP-binding</keyword>
<gene>
    <name evidence="10" type="ORF">SAMN05421545_2420</name>
</gene>
<accession>A0A1N6YD69</accession>
<dbReference type="Gene3D" id="3.30.450.20">
    <property type="entry name" value="PAS domain"/>
    <property type="match status" value="1"/>
</dbReference>
<keyword evidence="8" id="KW-0812">Transmembrane</keyword>
<evidence type="ECO:0000256" key="8">
    <source>
        <dbReference type="SAM" id="Phobius"/>
    </source>
</evidence>
<dbReference type="GO" id="GO:0005524">
    <property type="term" value="F:ATP binding"/>
    <property type="evidence" value="ECO:0007669"/>
    <property type="project" value="UniProtKB-KW"/>
</dbReference>
<keyword evidence="8" id="KW-0472">Membrane</keyword>
<proteinExistence type="predicted"/>
<dbReference type="InterPro" id="IPR036890">
    <property type="entry name" value="HATPase_C_sf"/>
</dbReference>
<dbReference type="Gene3D" id="3.30.565.10">
    <property type="entry name" value="Histidine kinase-like ATPase, C-terminal domain"/>
    <property type="match status" value="1"/>
</dbReference>
<feature type="transmembrane region" description="Helical" evidence="8">
    <location>
        <begin position="10"/>
        <end position="28"/>
    </location>
</feature>
<dbReference type="GO" id="GO:0004673">
    <property type="term" value="F:protein histidine kinase activity"/>
    <property type="evidence" value="ECO:0007669"/>
    <property type="project" value="UniProtKB-EC"/>
</dbReference>
<dbReference type="Proteomes" id="UP000185924">
    <property type="component" value="Unassembled WGS sequence"/>
</dbReference>
<dbReference type="InterPro" id="IPR003594">
    <property type="entry name" value="HATPase_dom"/>
</dbReference>
<dbReference type="PANTHER" id="PTHR43065:SF46">
    <property type="entry name" value="C4-DICARBOXYLATE TRANSPORT SENSOR PROTEIN DCTB"/>
    <property type="match status" value="1"/>
</dbReference>
<reference evidence="11" key="1">
    <citation type="submission" date="2017-01" db="EMBL/GenBank/DDBJ databases">
        <authorList>
            <person name="Varghese N."/>
            <person name="Submissions S."/>
        </authorList>
    </citation>
    <scope>NUCLEOTIDE SEQUENCE [LARGE SCALE GENOMIC DNA]</scope>
    <source>
        <strain evidence="11">DM9</strain>
    </source>
</reference>
<dbReference type="Pfam" id="PF02518">
    <property type="entry name" value="HATPase_c"/>
    <property type="match status" value="1"/>
</dbReference>
<comment type="catalytic activity">
    <reaction evidence="1">
        <text>ATP + protein L-histidine = ADP + protein N-phospho-L-histidine.</text>
        <dbReference type="EC" id="2.7.13.3"/>
    </reaction>
</comment>
<keyword evidence="7" id="KW-0902">Two-component regulatory system</keyword>
<dbReference type="STRING" id="1077936.SAMN05421545_2420"/>
<protein>
    <recommendedName>
        <fullName evidence="2">histidine kinase</fullName>
        <ecNumber evidence="2">2.7.13.3</ecNumber>
    </recommendedName>
</protein>
<evidence type="ECO:0000256" key="1">
    <source>
        <dbReference type="ARBA" id="ARBA00000085"/>
    </source>
</evidence>
<dbReference type="PROSITE" id="PS50109">
    <property type="entry name" value="HIS_KIN"/>
    <property type="match status" value="1"/>
</dbReference>
<dbReference type="SUPFAM" id="SSF55874">
    <property type="entry name" value="ATPase domain of HSP90 chaperone/DNA topoisomerase II/histidine kinase"/>
    <property type="match status" value="1"/>
</dbReference>
<dbReference type="EC" id="2.7.13.3" evidence="2"/>
<feature type="transmembrane region" description="Helical" evidence="8">
    <location>
        <begin position="34"/>
        <end position="52"/>
    </location>
</feature>
<evidence type="ECO:0000259" key="9">
    <source>
        <dbReference type="PROSITE" id="PS50109"/>
    </source>
</evidence>
<dbReference type="AlphaFoldDB" id="A0A1N6YD69"/>
<keyword evidence="11" id="KW-1185">Reference proteome</keyword>
<keyword evidence="3" id="KW-0808">Transferase</keyword>
<sequence>MVYNRFRANLLLRVGLLIISIAGITLVLYRTEWYMTAVCIGLLLLFQLYDLVHYVERTNRDISSFLEAIQHSDFTQHFAVKGGNPAYKELYQSFNDVTDAFQRIKTDKQAHHLYLQAIVEHIGVGIVSFDESGRVELVNHVLKEVLHTPHLEHIESLGRISEELVEVMRSIGHNERRLVTLQVRDEQLQLALHATILFSQGRTLKIVSCQNIKSELEEQELQTWQKLIRVLTHEIMNTITPVISLTATVSQLMEEEVVRKADVGEIPEQEVLEDIQTGLQTIEKRSTGMLHFVKNYRRLMRVPTPELRTVKVKDLLKSVQTLLQPEMEARQTKLSIYLREEKAELQIDPELIEQVLINLIKNGMEASHKAAGPCVEVIAYQEEQDRNRFRIDVQDNGTGIAPEDLDKIFIPFFTTKKQGSGIGLSLSRQIMRQHGGSIRVSSPPGGPTTFSLIFHINDE</sequence>
<dbReference type="GO" id="GO:0000160">
    <property type="term" value="P:phosphorelay signal transduction system"/>
    <property type="evidence" value="ECO:0007669"/>
    <property type="project" value="UniProtKB-KW"/>
</dbReference>
<evidence type="ECO:0000256" key="7">
    <source>
        <dbReference type="ARBA" id="ARBA00023012"/>
    </source>
</evidence>
<keyword evidence="4" id="KW-0547">Nucleotide-binding</keyword>
<dbReference type="InterPro" id="IPR004358">
    <property type="entry name" value="Sig_transdc_His_kin-like_C"/>
</dbReference>
<keyword evidence="8" id="KW-1133">Transmembrane helix</keyword>
<organism evidence="10 11">
    <name type="scientific">Pontibacter lucknowensis</name>
    <dbReference type="NCBI Taxonomy" id="1077936"/>
    <lineage>
        <taxon>Bacteria</taxon>
        <taxon>Pseudomonadati</taxon>
        <taxon>Bacteroidota</taxon>
        <taxon>Cytophagia</taxon>
        <taxon>Cytophagales</taxon>
        <taxon>Hymenobacteraceae</taxon>
        <taxon>Pontibacter</taxon>
    </lineage>
</organism>
<evidence type="ECO:0000256" key="5">
    <source>
        <dbReference type="ARBA" id="ARBA00022777"/>
    </source>
</evidence>
<dbReference type="SMART" id="SM00387">
    <property type="entry name" value="HATPase_c"/>
    <property type="match status" value="1"/>
</dbReference>
<dbReference type="InterPro" id="IPR005467">
    <property type="entry name" value="His_kinase_dom"/>
</dbReference>
<evidence type="ECO:0000256" key="6">
    <source>
        <dbReference type="ARBA" id="ARBA00022840"/>
    </source>
</evidence>
<evidence type="ECO:0000313" key="10">
    <source>
        <dbReference type="EMBL" id="SIR12446.1"/>
    </source>
</evidence>
<keyword evidence="5 10" id="KW-0418">Kinase</keyword>
<dbReference type="PRINTS" id="PR00344">
    <property type="entry name" value="BCTRLSENSOR"/>
</dbReference>